<evidence type="ECO:0000259" key="2">
    <source>
        <dbReference type="Pfam" id="PF02698"/>
    </source>
</evidence>
<dbReference type="PANTHER" id="PTHR30336:SF20">
    <property type="entry name" value="DUF218 DOMAIN-CONTAINING PROTEIN"/>
    <property type="match status" value="1"/>
</dbReference>
<dbReference type="Gene3D" id="3.40.50.620">
    <property type="entry name" value="HUPs"/>
    <property type="match status" value="1"/>
</dbReference>
<dbReference type="InterPro" id="IPR051599">
    <property type="entry name" value="Cell_Envelope_Assoc"/>
</dbReference>
<dbReference type="Proteomes" id="UP001597541">
    <property type="component" value="Unassembled WGS sequence"/>
</dbReference>
<dbReference type="EMBL" id="JBHUME010000005">
    <property type="protein sequence ID" value="MFD2612135.1"/>
    <property type="molecule type" value="Genomic_DNA"/>
</dbReference>
<keyword evidence="1" id="KW-0472">Membrane</keyword>
<name>A0ABW5PA35_9BACL</name>
<feature type="domain" description="DUF218" evidence="2">
    <location>
        <begin position="46"/>
        <end position="165"/>
    </location>
</feature>
<organism evidence="3 4">
    <name type="scientific">Paenibacillus gansuensis</name>
    <dbReference type="NCBI Taxonomy" id="306542"/>
    <lineage>
        <taxon>Bacteria</taxon>
        <taxon>Bacillati</taxon>
        <taxon>Bacillota</taxon>
        <taxon>Bacilli</taxon>
        <taxon>Bacillales</taxon>
        <taxon>Paenibacillaceae</taxon>
        <taxon>Paenibacillus</taxon>
    </lineage>
</organism>
<comment type="caution">
    <text evidence="3">The sequence shown here is derived from an EMBL/GenBank/DDBJ whole genome shotgun (WGS) entry which is preliminary data.</text>
</comment>
<feature type="transmembrane region" description="Helical" evidence="1">
    <location>
        <begin position="12"/>
        <end position="31"/>
    </location>
</feature>
<proteinExistence type="predicted"/>
<protein>
    <submittedName>
        <fullName evidence="3">YdcF family protein</fullName>
    </submittedName>
</protein>
<dbReference type="RefSeq" id="WP_377601394.1">
    <property type="nucleotide sequence ID" value="NZ_JBHUME010000005.1"/>
</dbReference>
<dbReference type="Pfam" id="PF02698">
    <property type="entry name" value="DUF218"/>
    <property type="match status" value="1"/>
</dbReference>
<sequence>MSSRINIRKTLLYLLLICLGLAVLWTCWIQWRIHSASNQTLPVKVDVGIVLGASLWGDVPSPALRERLDHSIALYRQGLFNRIIVSGGLDTPESKFTEAQGMKDYLVKQGIPANVVVEENEARSTYQNLLFSKKLMQDHGWHSSIIITHAYHGARSEDIAHYLNYEKAWISTTGSKVLFMPWHKGRETLALTKWIAQKWSLLPLA</sequence>
<dbReference type="InterPro" id="IPR003848">
    <property type="entry name" value="DUF218"/>
</dbReference>
<keyword evidence="4" id="KW-1185">Reference proteome</keyword>
<gene>
    <name evidence="3" type="ORF">ACFSUF_06795</name>
</gene>
<evidence type="ECO:0000313" key="4">
    <source>
        <dbReference type="Proteomes" id="UP001597541"/>
    </source>
</evidence>
<reference evidence="4" key="1">
    <citation type="journal article" date="2019" name="Int. J. Syst. Evol. Microbiol.">
        <title>The Global Catalogue of Microorganisms (GCM) 10K type strain sequencing project: providing services to taxonomists for standard genome sequencing and annotation.</title>
        <authorList>
            <consortium name="The Broad Institute Genomics Platform"/>
            <consortium name="The Broad Institute Genome Sequencing Center for Infectious Disease"/>
            <person name="Wu L."/>
            <person name="Ma J."/>
        </authorList>
    </citation>
    <scope>NUCLEOTIDE SEQUENCE [LARGE SCALE GENOMIC DNA]</scope>
    <source>
        <strain evidence="4">KCTC 3950</strain>
    </source>
</reference>
<dbReference type="CDD" id="cd06259">
    <property type="entry name" value="YdcF-like"/>
    <property type="match status" value="1"/>
</dbReference>
<keyword evidence="1" id="KW-1133">Transmembrane helix</keyword>
<evidence type="ECO:0000256" key="1">
    <source>
        <dbReference type="SAM" id="Phobius"/>
    </source>
</evidence>
<dbReference type="InterPro" id="IPR014729">
    <property type="entry name" value="Rossmann-like_a/b/a_fold"/>
</dbReference>
<keyword evidence="1" id="KW-0812">Transmembrane</keyword>
<accession>A0ABW5PA35</accession>
<dbReference type="PANTHER" id="PTHR30336">
    <property type="entry name" value="INNER MEMBRANE PROTEIN, PROBABLE PERMEASE"/>
    <property type="match status" value="1"/>
</dbReference>
<evidence type="ECO:0000313" key="3">
    <source>
        <dbReference type="EMBL" id="MFD2612135.1"/>
    </source>
</evidence>